<feature type="transmembrane region" description="Helical" evidence="1">
    <location>
        <begin position="31"/>
        <end position="52"/>
    </location>
</feature>
<evidence type="ECO:0000256" key="1">
    <source>
        <dbReference type="SAM" id="Phobius"/>
    </source>
</evidence>
<feature type="transmembrane region" description="Helical" evidence="1">
    <location>
        <begin position="7"/>
        <end position="25"/>
    </location>
</feature>
<evidence type="ECO:0000313" key="3">
    <source>
        <dbReference type="Proteomes" id="UP001322664"/>
    </source>
</evidence>
<proteinExistence type="predicted"/>
<keyword evidence="1" id="KW-0472">Membrane</keyword>
<keyword evidence="3" id="KW-1185">Reference proteome</keyword>
<dbReference type="InterPro" id="IPR021324">
    <property type="entry name" value="DUF2929"/>
</dbReference>
<evidence type="ECO:0000313" key="2">
    <source>
        <dbReference type="EMBL" id="WPK12344.1"/>
    </source>
</evidence>
<gene>
    <name evidence="2" type="ORF">R6U77_01240</name>
</gene>
<dbReference type="RefSeq" id="WP_319837104.1">
    <property type="nucleotide sequence ID" value="NZ_CP137624.1"/>
</dbReference>
<dbReference type="EMBL" id="CP137624">
    <property type="protein sequence ID" value="WPK12344.1"/>
    <property type="molecule type" value="Genomic_DNA"/>
</dbReference>
<reference evidence="2 3" key="1">
    <citation type="submission" date="2023-09" db="EMBL/GenBank/DDBJ databases">
        <authorList>
            <person name="Page C.A."/>
            <person name="Perez-Diaz I.M."/>
        </authorList>
    </citation>
    <scope>NUCLEOTIDE SEQUENCE [LARGE SCALE GENOMIC DNA]</scope>
    <source>
        <strain evidence="2 3">Ll15</strain>
    </source>
</reference>
<dbReference type="Proteomes" id="UP001322664">
    <property type="component" value="Chromosome"/>
</dbReference>
<sequence>MQYIMTFFWSFLLVSMLTYVVSSILGVDPNFGLAAILSVAVSILVFIIAAVLPSAPVADTDSHH</sequence>
<accession>A0ABZ0RY57</accession>
<keyword evidence="1" id="KW-1133">Transmembrane helix</keyword>
<name>A0ABZ0RY57_9BACI</name>
<keyword evidence="1" id="KW-0812">Transmembrane</keyword>
<dbReference type="Pfam" id="PF11151">
    <property type="entry name" value="DUF2929"/>
    <property type="match status" value="1"/>
</dbReference>
<organism evidence="2 3">
    <name type="scientific">Lysinibacillus louembei</name>
    <dbReference type="NCBI Taxonomy" id="1470088"/>
    <lineage>
        <taxon>Bacteria</taxon>
        <taxon>Bacillati</taxon>
        <taxon>Bacillota</taxon>
        <taxon>Bacilli</taxon>
        <taxon>Bacillales</taxon>
        <taxon>Bacillaceae</taxon>
        <taxon>Lysinibacillus</taxon>
    </lineage>
</organism>
<protein>
    <submittedName>
        <fullName evidence="2">YjzD family protein</fullName>
    </submittedName>
</protein>